<dbReference type="GO" id="GO:0007018">
    <property type="term" value="P:microtubule-based movement"/>
    <property type="evidence" value="ECO:0007669"/>
    <property type="project" value="InterPro"/>
</dbReference>
<dbReference type="InterPro" id="IPR026983">
    <property type="entry name" value="DHC"/>
</dbReference>
<sequence length="191" mass="21591">MIVRHGFMIVGMPFGGKTSAYRVLAGALADIHEQGLMDENKVQITIINPKSITMGQLYGQFDPVSHEWSDGILAVSYRAFAQSTVKLQIVSRCGMIYMEPGALGWEPLFTSWLNELPESITEEHKVLLTELFEYFVVLTVLCIEQPTKVILFLTQMEEPLRLIDLAYSFPTPTFNFKIQPAIHQNTPALIR</sequence>
<proteinExistence type="predicted"/>
<evidence type="ECO:0000313" key="2">
    <source>
        <dbReference type="Proteomes" id="UP001054945"/>
    </source>
</evidence>
<dbReference type="EMBL" id="BPLR01009782">
    <property type="protein sequence ID" value="GIY34523.1"/>
    <property type="molecule type" value="Genomic_DNA"/>
</dbReference>
<organism evidence="1 2">
    <name type="scientific">Caerostris extrusa</name>
    <name type="common">Bark spider</name>
    <name type="synonym">Caerostris bankana</name>
    <dbReference type="NCBI Taxonomy" id="172846"/>
    <lineage>
        <taxon>Eukaryota</taxon>
        <taxon>Metazoa</taxon>
        <taxon>Ecdysozoa</taxon>
        <taxon>Arthropoda</taxon>
        <taxon>Chelicerata</taxon>
        <taxon>Arachnida</taxon>
        <taxon>Araneae</taxon>
        <taxon>Araneomorphae</taxon>
        <taxon>Entelegynae</taxon>
        <taxon>Araneoidea</taxon>
        <taxon>Araneidae</taxon>
        <taxon>Caerostris</taxon>
    </lineage>
</organism>
<dbReference type="Proteomes" id="UP001054945">
    <property type="component" value="Unassembled WGS sequence"/>
</dbReference>
<dbReference type="GO" id="GO:0030286">
    <property type="term" value="C:dynein complex"/>
    <property type="evidence" value="ECO:0007669"/>
    <property type="project" value="InterPro"/>
</dbReference>
<dbReference type="PANTHER" id="PTHR45703">
    <property type="entry name" value="DYNEIN HEAVY CHAIN"/>
    <property type="match status" value="1"/>
</dbReference>
<dbReference type="AlphaFoldDB" id="A0AAV4SJB7"/>
<accession>A0AAV4SJB7</accession>
<comment type="caution">
    <text evidence="1">The sequence shown here is derived from an EMBL/GenBank/DDBJ whole genome shotgun (WGS) entry which is preliminary data.</text>
</comment>
<protein>
    <submittedName>
        <fullName evidence="1">Dynein heavy chain 7, axonemal</fullName>
    </submittedName>
</protein>
<evidence type="ECO:0000313" key="1">
    <source>
        <dbReference type="EMBL" id="GIY34523.1"/>
    </source>
</evidence>
<gene>
    <name evidence="1" type="primary">Dnah7</name>
    <name evidence="1" type="ORF">CEXT_748831</name>
</gene>
<keyword evidence="2" id="KW-1185">Reference proteome</keyword>
<dbReference type="SUPFAM" id="SSF52540">
    <property type="entry name" value="P-loop containing nucleoside triphosphate hydrolases"/>
    <property type="match status" value="1"/>
</dbReference>
<dbReference type="GO" id="GO:0045505">
    <property type="term" value="F:dynein intermediate chain binding"/>
    <property type="evidence" value="ECO:0007669"/>
    <property type="project" value="InterPro"/>
</dbReference>
<reference evidence="1 2" key="1">
    <citation type="submission" date="2021-06" db="EMBL/GenBank/DDBJ databases">
        <title>Caerostris extrusa draft genome.</title>
        <authorList>
            <person name="Kono N."/>
            <person name="Arakawa K."/>
        </authorList>
    </citation>
    <scope>NUCLEOTIDE SEQUENCE [LARGE SCALE GENOMIC DNA]</scope>
</reference>
<dbReference type="PANTHER" id="PTHR45703:SF1">
    <property type="entry name" value="DYNEINS HEAVY CHAIN"/>
    <property type="match status" value="1"/>
</dbReference>
<name>A0AAV4SJB7_CAEEX</name>
<dbReference type="Gene3D" id="3.40.50.300">
    <property type="entry name" value="P-loop containing nucleotide triphosphate hydrolases"/>
    <property type="match status" value="2"/>
</dbReference>
<dbReference type="InterPro" id="IPR027417">
    <property type="entry name" value="P-loop_NTPase"/>
</dbReference>
<dbReference type="GO" id="GO:0051959">
    <property type="term" value="F:dynein light intermediate chain binding"/>
    <property type="evidence" value="ECO:0007669"/>
    <property type="project" value="InterPro"/>
</dbReference>